<keyword evidence="4 7" id="KW-0808">Transferase</keyword>
<evidence type="ECO:0000256" key="6">
    <source>
        <dbReference type="ARBA" id="ARBA00022884"/>
    </source>
</evidence>
<comment type="similarity">
    <text evidence="7">Belongs to the class I-like SAM-binding methyltransferase superfamily. rRNA adenine N(6)-methyltransferase family.</text>
</comment>
<dbReference type="Pfam" id="PF00398">
    <property type="entry name" value="RrnaAD"/>
    <property type="match status" value="1"/>
</dbReference>
<keyword evidence="3 7" id="KW-0489">Methyltransferase</keyword>
<name>U5NGH9_9MOLU</name>
<dbReference type="InterPro" id="IPR011530">
    <property type="entry name" value="rRNA_adenine_dimethylase"/>
</dbReference>
<dbReference type="AlphaFoldDB" id="U5NGH9"/>
<proteinExistence type="inferred from homology"/>
<feature type="binding site" evidence="7">
    <location>
        <position position="4"/>
    </location>
    <ligand>
        <name>S-adenosyl-L-methionine</name>
        <dbReference type="ChEBI" id="CHEBI:59789"/>
    </ligand>
</feature>
<feature type="domain" description="Ribosomal RNA adenine methylase transferase N-terminal" evidence="8">
    <location>
        <begin position="2"/>
        <end position="153"/>
    </location>
</feature>
<sequence length="228" mass="26978">MEIGPGCGQITQYLNLDKKIYLGVEIDSSLCSFLSSKFEKVNILNKDFLELDNKDLEVFGFQKFLLFGNIPYSISSKILLKFLSINFFEEAYLMVQKEFFDCISSKFNTKQYSSLSVLLQSFCDISKSFEISRLNFYPKPKVDSIFFSIKKREEISEDFLKNYVEFIKQSFFSPRKILWNNLKKNYSEEELNNIFYKNSFSRNIRIQELPPEKIKKLFLDIKKNIKQS</sequence>
<dbReference type="PANTHER" id="PTHR11727:SF7">
    <property type="entry name" value="DIMETHYLADENOSINE TRANSFERASE-RELATED"/>
    <property type="match status" value="1"/>
</dbReference>
<feature type="binding site" evidence="7">
    <location>
        <position position="1"/>
    </location>
    <ligand>
        <name>S-adenosyl-L-methionine</name>
        <dbReference type="ChEBI" id="CHEBI:59789"/>
    </ligand>
</feature>
<dbReference type="PATRIC" id="fig|1403316.3.peg.577"/>
<evidence type="ECO:0000256" key="4">
    <source>
        <dbReference type="ARBA" id="ARBA00022679"/>
    </source>
</evidence>
<dbReference type="KEGG" id="mpv:PRV_03090"/>
<dbReference type="Gene3D" id="3.40.50.150">
    <property type="entry name" value="Vaccinia Virus protein VP39"/>
    <property type="match status" value="1"/>
</dbReference>
<evidence type="ECO:0000259" key="8">
    <source>
        <dbReference type="SMART" id="SM00650"/>
    </source>
</evidence>
<dbReference type="HOGENOM" id="CLU_041220_0_2_14"/>
<gene>
    <name evidence="9" type="ORF">PRV_03090</name>
</gene>
<dbReference type="STRING" id="1403316.PRV_03090"/>
<keyword evidence="2" id="KW-0698">rRNA processing</keyword>
<comment type="caution">
    <text evidence="7">Lacks conserved residue(s) required for the propagation of feature annotation.</text>
</comment>
<organism evidence="9 10">
    <name type="scientific">Mycoplasma parvum str. Indiana</name>
    <dbReference type="NCBI Taxonomy" id="1403316"/>
    <lineage>
        <taxon>Bacteria</taxon>
        <taxon>Bacillati</taxon>
        <taxon>Mycoplasmatota</taxon>
        <taxon>Mollicutes</taxon>
        <taxon>Mycoplasmataceae</taxon>
        <taxon>Mycoplasma</taxon>
    </lineage>
</organism>
<dbReference type="Proteomes" id="UP000017119">
    <property type="component" value="Chromosome"/>
</dbReference>
<dbReference type="GO" id="GO:0000179">
    <property type="term" value="F:rRNA (adenine-N6,N6-)-dimethyltransferase activity"/>
    <property type="evidence" value="ECO:0007669"/>
    <property type="project" value="UniProtKB-UniRule"/>
</dbReference>
<dbReference type="SMART" id="SM00650">
    <property type="entry name" value="rADc"/>
    <property type="match status" value="1"/>
</dbReference>
<evidence type="ECO:0000313" key="9">
    <source>
        <dbReference type="EMBL" id="AGX89343.1"/>
    </source>
</evidence>
<dbReference type="GO" id="GO:0005829">
    <property type="term" value="C:cytosol"/>
    <property type="evidence" value="ECO:0007669"/>
    <property type="project" value="TreeGrafter"/>
</dbReference>
<dbReference type="InterPro" id="IPR029063">
    <property type="entry name" value="SAM-dependent_MTases_sf"/>
</dbReference>
<evidence type="ECO:0000256" key="7">
    <source>
        <dbReference type="PROSITE-ProRule" id="PRU01026"/>
    </source>
</evidence>
<dbReference type="EMBL" id="CP006771">
    <property type="protein sequence ID" value="AGX89343.1"/>
    <property type="molecule type" value="Genomic_DNA"/>
</dbReference>
<evidence type="ECO:0000256" key="5">
    <source>
        <dbReference type="ARBA" id="ARBA00022691"/>
    </source>
</evidence>
<keyword evidence="6 7" id="KW-0694">RNA-binding</keyword>
<evidence type="ECO:0000256" key="2">
    <source>
        <dbReference type="ARBA" id="ARBA00022552"/>
    </source>
</evidence>
<feature type="binding site" evidence="7">
    <location>
        <position position="47"/>
    </location>
    <ligand>
        <name>S-adenosyl-L-methionine</name>
        <dbReference type="ChEBI" id="CHEBI:59789"/>
    </ligand>
</feature>
<dbReference type="InterPro" id="IPR023165">
    <property type="entry name" value="rRNA_Ade_diMease-like_C"/>
</dbReference>
<evidence type="ECO:0000256" key="3">
    <source>
        <dbReference type="ARBA" id="ARBA00022603"/>
    </source>
</evidence>
<dbReference type="PANTHER" id="PTHR11727">
    <property type="entry name" value="DIMETHYLADENOSINE TRANSFERASE"/>
    <property type="match status" value="1"/>
</dbReference>
<dbReference type="InterPro" id="IPR020598">
    <property type="entry name" value="rRNA_Ade_methylase_Trfase_N"/>
</dbReference>
<keyword evidence="5 7" id="KW-0949">S-adenosyl-L-methionine</keyword>
<dbReference type="Gene3D" id="1.10.8.100">
    <property type="entry name" value="Ribosomal RNA adenine dimethylase-like, domain 2"/>
    <property type="match status" value="1"/>
</dbReference>
<dbReference type="InterPro" id="IPR001737">
    <property type="entry name" value="KsgA/Erm"/>
</dbReference>
<dbReference type="NCBIfam" id="TIGR00755">
    <property type="entry name" value="ksgA"/>
    <property type="match status" value="1"/>
</dbReference>
<feature type="binding site" evidence="7">
    <location>
        <position position="69"/>
    </location>
    <ligand>
        <name>S-adenosyl-L-methionine</name>
        <dbReference type="ChEBI" id="CHEBI:59789"/>
    </ligand>
</feature>
<feature type="binding site" evidence="7">
    <location>
        <position position="25"/>
    </location>
    <ligand>
        <name>S-adenosyl-L-methionine</name>
        <dbReference type="ChEBI" id="CHEBI:59789"/>
    </ligand>
</feature>
<protein>
    <recommendedName>
        <fullName evidence="8">Ribosomal RNA adenine methylase transferase N-terminal domain-containing protein</fullName>
    </recommendedName>
</protein>
<dbReference type="GO" id="GO:0003723">
    <property type="term" value="F:RNA binding"/>
    <property type="evidence" value="ECO:0007669"/>
    <property type="project" value="UniProtKB-UniRule"/>
</dbReference>
<reference evidence="9 10" key="1">
    <citation type="journal article" date="2013" name="Genome Announc.">
        <title>Genome Sequence of Mycoplasma parvum (Formerly Eperythrozoon parvum), a Diminutive Hemoplasma of the Pig.</title>
        <authorList>
            <person name="do Nascimento N.C."/>
            <person name="Dos Santos A.P."/>
            <person name="Chu Y."/>
            <person name="Guimaraes A.M."/>
            <person name="Pagliaro A."/>
            <person name="Messick J.B."/>
        </authorList>
    </citation>
    <scope>NUCLEOTIDE SEQUENCE [LARGE SCALE GENOMIC DNA]</scope>
    <source>
        <strain evidence="9 10">Indiana</strain>
    </source>
</reference>
<dbReference type="PROSITE" id="PS51689">
    <property type="entry name" value="SAM_RNA_A_N6_MT"/>
    <property type="match status" value="1"/>
</dbReference>
<keyword evidence="10" id="KW-1185">Reference proteome</keyword>
<dbReference type="SUPFAM" id="SSF53335">
    <property type="entry name" value="S-adenosyl-L-methionine-dependent methyltransferases"/>
    <property type="match status" value="1"/>
</dbReference>
<evidence type="ECO:0000313" key="10">
    <source>
        <dbReference type="Proteomes" id="UP000017119"/>
    </source>
</evidence>
<accession>U5NGH9</accession>
<keyword evidence="1" id="KW-0963">Cytoplasm</keyword>
<evidence type="ECO:0000256" key="1">
    <source>
        <dbReference type="ARBA" id="ARBA00022490"/>
    </source>
</evidence>